<keyword evidence="2" id="KW-0813">Transport</keyword>
<feature type="transmembrane region" description="Helical" evidence="9">
    <location>
        <begin position="310"/>
        <end position="328"/>
    </location>
</feature>
<comment type="caution">
    <text evidence="10">The sequence shown here is derived from an EMBL/GenBank/DDBJ whole genome shotgun (WGS) entry which is preliminary data.</text>
</comment>
<feature type="transmembrane region" description="Helical" evidence="9">
    <location>
        <begin position="79"/>
        <end position="102"/>
    </location>
</feature>
<proteinExistence type="inferred from homology"/>
<comment type="subcellular location">
    <subcellularLocation>
        <location evidence="1">Cell inner membrane</location>
        <topology evidence="1">Multi-pass membrane protein</topology>
    </subcellularLocation>
</comment>
<evidence type="ECO:0000256" key="7">
    <source>
        <dbReference type="ARBA" id="ARBA00023136"/>
    </source>
</evidence>
<dbReference type="PANTHER" id="PTHR30574:SF1">
    <property type="entry name" value="SULPHUR TRANSPORT DOMAIN-CONTAINING PROTEIN"/>
    <property type="match status" value="1"/>
</dbReference>
<feature type="transmembrane region" description="Helical" evidence="9">
    <location>
        <begin position="40"/>
        <end position="58"/>
    </location>
</feature>
<evidence type="ECO:0000256" key="5">
    <source>
        <dbReference type="ARBA" id="ARBA00022692"/>
    </source>
</evidence>
<dbReference type="Pfam" id="PF04143">
    <property type="entry name" value="Sulf_transp"/>
    <property type="match status" value="1"/>
</dbReference>
<feature type="transmembrane region" description="Helical" evidence="9">
    <location>
        <begin position="241"/>
        <end position="259"/>
    </location>
</feature>
<organism evidence="10 11">
    <name type="scientific">Pannonibacter tanglangensis</name>
    <dbReference type="NCBI Taxonomy" id="2750084"/>
    <lineage>
        <taxon>Bacteria</taxon>
        <taxon>Pseudomonadati</taxon>
        <taxon>Pseudomonadota</taxon>
        <taxon>Alphaproteobacteria</taxon>
        <taxon>Hyphomicrobiales</taxon>
        <taxon>Stappiaceae</taxon>
        <taxon>Pannonibacter</taxon>
    </lineage>
</organism>
<evidence type="ECO:0000256" key="1">
    <source>
        <dbReference type="ARBA" id="ARBA00004429"/>
    </source>
</evidence>
<keyword evidence="7 9" id="KW-0472">Membrane</keyword>
<dbReference type="InterPro" id="IPR007272">
    <property type="entry name" value="Sulf_transp_TsuA/YedE"/>
</dbReference>
<evidence type="ECO:0000313" key="10">
    <source>
        <dbReference type="EMBL" id="NBN64792.1"/>
    </source>
</evidence>
<feature type="transmembrane region" description="Helical" evidence="9">
    <location>
        <begin position="154"/>
        <end position="174"/>
    </location>
</feature>
<keyword evidence="4" id="KW-0997">Cell inner membrane</keyword>
<gene>
    <name evidence="10" type="ORF">GWI71_13950</name>
</gene>
<dbReference type="PANTHER" id="PTHR30574">
    <property type="entry name" value="INNER MEMBRANE PROTEIN YEDE"/>
    <property type="match status" value="1"/>
</dbReference>
<name>A0ABW9ZLM1_9HYPH</name>
<accession>A0ABW9ZLM1</accession>
<evidence type="ECO:0000256" key="2">
    <source>
        <dbReference type="ARBA" id="ARBA00022448"/>
    </source>
</evidence>
<reference evidence="10 11" key="1">
    <citation type="submission" date="2020-01" db="EMBL/GenBank/DDBJ databases">
        <authorList>
            <person name="Peng S.Y."/>
            <person name="Li J."/>
            <person name="Wang M."/>
            <person name="Wang L."/>
            <person name="Wang C.Q."/>
            <person name="Wang J.R."/>
        </authorList>
    </citation>
    <scope>NUCLEOTIDE SEQUENCE [LARGE SCALE GENOMIC DNA]</scope>
    <source>
        <strain evidence="10 11">XCT-34</strain>
    </source>
</reference>
<keyword evidence="6 9" id="KW-1133">Transmembrane helix</keyword>
<sequence>MPIATGAAPAGDAARHRLVAATAGLVLLGLLWIMPDRDDLGRPLVLTCLLGAAFGVVLQRSRFCFWCIFRDWLEDRDPSGLLGLLAALAVGLVGYSLLFGIWVPAPAPGRLPPDAHVGPVSLTLAAGAFAFGVGMALSGSCISAHLYRLGEGAYGSLVALAGAVGGFVLGFLTWNTLYLVDLHRAVVIWLPAHLGHGGALALQLGALALIAAALLRSRRTSPEDPSPRSASATGGLLQRKWPAVTGGILIGWIALLAYLRSGPLGVTAELGSVARTLASTLDLLPEQLFGLDGLAGCATAIKSALWSRNGVFVAGLVLGSVAAARISGDYRATVPKMSELPRLFAGGLLLGWGAMVSLGCTVGVLLSGIMAGAASGWVFALFCLTGAYAGWLLRRQRLGRI</sequence>
<feature type="transmembrane region" description="Helical" evidence="9">
    <location>
        <begin position="18"/>
        <end position="34"/>
    </location>
</feature>
<feature type="transmembrane region" description="Helical" evidence="9">
    <location>
        <begin position="376"/>
        <end position="393"/>
    </location>
</feature>
<dbReference type="Proteomes" id="UP000541347">
    <property type="component" value="Unassembled WGS sequence"/>
</dbReference>
<feature type="transmembrane region" description="Helical" evidence="9">
    <location>
        <begin position="349"/>
        <end position="370"/>
    </location>
</feature>
<evidence type="ECO:0000313" key="11">
    <source>
        <dbReference type="Proteomes" id="UP000541347"/>
    </source>
</evidence>
<evidence type="ECO:0000256" key="9">
    <source>
        <dbReference type="SAM" id="Phobius"/>
    </source>
</evidence>
<feature type="transmembrane region" description="Helical" evidence="9">
    <location>
        <begin position="122"/>
        <end position="147"/>
    </location>
</feature>
<evidence type="ECO:0000256" key="4">
    <source>
        <dbReference type="ARBA" id="ARBA00022519"/>
    </source>
</evidence>
<feature type="transmembrane region" description="Helical" evidence="9">
    <location>
        <begin position="194"/>
        <end position="215"/>
    </location>
</feature>
<dbReference type="EMBL" id="JAABLP010000003">
    <property type="protein sequence ID" value="NBN64792.1"/>
    <property type="molecule type" value="Genomic_DNA"/>
</dbReference>
<keyword evidence="5 9" id="KW-0812">Transmembrane</keyword>
<evidence type="ECO:0000256" key="6">
    <source>
        <dbReference type="ARBA" id="ARBA00022989"/>
    </source>
</evidence>
<evidence type="ECO:0000256" key="8">
    <source>
        <dbReference type="ARBA" id="ARBA00035655"/>
    </source>
</evidence>
<dbReference type="RefSeq" id="WP_161676737.1">
    <property type="nucleotide sequence ID" value="NZ_JAABLP010000003.1"/>
</dbReference>
<evidence type="ECO:0000256" key="3">
    <source>
        <dbReference type="ARBA" id="ARBA00022475"/>
    </source>
</evidence>
<comment type="similarity">
    <text evidence="8">Belongs to the TsuA/YedE (TC 9.B.102) family.</text>
</comment>
<protein>
    <submittedName>
        <fullName evidence="10">YeeE/YedE family protein</fullName>
    </submittedName>
</protein>
<keyword evidence="11" id="KW-1185">Reference proteome</keyword>
<keyword evidence="3" id="KW-1003">Cell membrane</keyword>